<dbReference type="eggNOG" id="ENOG502S2FM">
    <property type="taxonomic scope" value="Eukaryota"/>
</dbReference>
<dbReference type="VEuPathDB" id="VectorBase:CPIJ002589"/>
<dbReference type="InParanoid" id="B0W7H4"/>
<dbReference type="EnsemblMetazoa" id="CPIJ002589-RA">
    <property type="protein sequence ID" value="CPIJ002589-PA"/>
    <property type="gene ID" value="CPIJ002589"/>
</dbReference>
<sequence>MFKSTFDVGDATIRTIAQQLSNGMPTDDGRLTNKSNKIVDPKHVEFIRTHIQSFPASESHYNVAKSEKMYYNSDLNLSIMYRLYKTECEGKYEPVCYDTYRLIFKPMKISFRKPRVDTCGECDKLFLQAKLSEGEQKEQILAQHAEHRKKGDLIYQEKSKDMQLAKSAVDICCAAFDLEKQLPTPSLTCGKAFYARQLYTYNLTVYQTLEGNNSSDCYLWNETQAKRGSQEIGSCVLQHLESLPATVQKVIYYSDRSGGQNRNKNIVFMFMLFIERCKAMNRNLVIEHKFMQTGHSHMECDAIHGAIERAKKRNSTNIETPHDWATFISAIYRTTPIRVHELDQCEILALKSLKQRYKIPKKNMLGDPLKFGDIMVLRYNTNCPGLVNYKYHVSDEFYRCFKLLPTEEVMRGINHIVLSPAFFEPVPIPDVKLKDLQKLMPFIKQKDFYTSFLKKLVPGKRGRRAACNIRDDFDADLSESEEEEEEDGT</sequence>
<evidence type="ECO:0000313" key="1">
    <source>
        <dbReference type="EMBL" id="EDS38009.1"/>
    </source>
</evidence>
<accession>B0W7H4</accession>
<dbReference type="EMBL" id="DS231854">
    <property type="protein sequence ID" value="EDS38009.1"/>
    <property type="molecule type" value="Genomic_DNA"/>
</dbReference>
<gene>
    <name evidence="2" type="primary">6034325</name>
    <name evidence="1" type="ORF">CpipJ_CPIJ002589</name>
</gene>
<reference evidence="2" key="2">
    <citation type="submission" date="2021-02" db="UniProtKB">
        <authorList>
            <consortium name="EnsemblMetazoa"/>
        </authorList>
    </citation>
    <scope>IDENTIFICATION</scope>
    <source>
        <strain evidence="2">JHB</strain>
    </source>
</reference>
<name>B0W7H4_CULQU</name>
<keyword evidence="3" id="KW-1185">Reference proteome</keyword>
<dbReference type="HOGENOM" id="CLU_011458_2_1_1"/>
<reference evidence="1" key="1">
    <citation type="submission" date="2007-03" db="EMBL/GenBank/DDBJ databases">
        <title>Annotation of Culex pipiens quinquefasciatus.</title>
        <authorList>
            <consortium name="The Broad Institute Genome Sequencing Platform"/>
            <person name="Atkinson P.W."/>
            <person name="Hemingway J."/>
            <person name="Christensen B.M."/>
            <person name="Higgs S."/>
            <person name="Kodira C."/>
            <person name="Hannick L."/>
            <person name="Megy K."/>
            <person name="O'Leary S."/>
            <person name="Pearson M."/>
            <person name="Haas B.J."/>
            <person name="Mauceli E."/>
            <person name="Wortman J.R."/>
            <person name="Lee N.H."/>
            <person name="Guigo R."/>
            <person name="Stanke M."/>
            <person name="Alvarado L."/>
            <person name="Amedeo P."/>
            <person name="Antoine C.H."/>
            <person name="Arensburger P."/>
            <person name="Bidwell S.L."/>
            <person name="Crawford M."/>
            <person name="Camaro F."/>
            <person name="Devon K."/>
            <person name="Engels R."/>
            <person name="Hammond M."/>
            <person name="Howarth C."/>
            <person name="Koehrsen M."/>
            <person name="Lawson D."/>
            <person name="Montgomery P."/>
            <person name="Nene V."/>
            <person name="Nusbaum C."/>
            <person name="Puiu D."/>
            <person name="Romero-Severson J."/>
            <person name="Severson D.W."/>
            <person name="Shumway M."/>
            <person name="Sisk P."/>
            <person name="Stolte C."/>
            <person name="Zeng Q."/>
            <person name="Eisenstadt E."/>
            <person name="Fraser-Liggett C."/>
            <person name="Strausberg R."/>
            <person name="Galagan J."/>
            <person name="Birren B."/>
            <person name="Collins F.H."/>
        </authorList>
    </citation>
    <scope>NUCLEOTIDE SEQUENCE [LARGE SCALE GENOMIC DNA]</scope>
    <source>
        <strain evidence="1">JHB</strain>
    </source>
</reference>
<dbReference type="PANTHER" id="PTHR10773">
    <property type="entry name" value="DNA-DIRECTED RNA POLYMERASES I, II, AND III SUBUNIT RPABC2"/>
    <property type="match status" value="1"/>
</dbReference>
<dbReference type="PANTHER" id="PTHR10773:SF19">
    <property type="match status" value="1"/>
</dbReference>
<dbReference type="KEGG" id="cqu:CpipJ_CPIJ002589"/>
<proteinExistence type="predicted"/>
<evidence type="ECO:0000313" key="2">
    <source>
        <dbReference type="EnsemblMetazoa" id="CPIJ002589-PA"/>
    </source>
</evidence>
<evidence type="ECO:0000313" key="3">
    <source>
        <dbReference type="Proteomes" id="UP000002320"/>
    </source>
</evidence>
<protein>
    <submittedName>
        <fullName evidence="1 2">Uncharacterized protein</fullName>
    </submittedName>
</protein>
<dbReference type="Proteomes" id="UP000002320">
    <property type="component" value="Unassembled WGS sequence"/>
</dbReference>
<organism>
    <name type="scientific">Culex quinquefasciatus</name>
    <name type="common">Southern house mosquito</name>
    <name type="synonym">Culex pungens</name>
    <dbReference type="NCBI Taxonomy" id="7176"/>
    <lineage>
        <taxon>Eukaryota</taxon>
        <taxon>Metazoa</taxon>
        <taxon>Ecdysozoa</taxon>
        <taxon>Arthropoda</taxon>
        <taxon>Hexapoda</taxon>
        <taxon>Insecta</taxon>
        <taxon>Pterygota</taxon>
        <taxon>Neoptera</taxon>
        <taxon>Endopterygota</taxon>
        <taxon>Diptera</taxon>
        <taxon>Nematocera</taxon>
        <taxon>Culicoidea</taxon>
        <taxon>Culicidae</taxon>
        <taxon>Culicinae</taxon>
        <taxon>Culicini</taxon>
        <taxon>Culex</taxon>
        <taxon>Culex</taxon>
    </lineage>
</organism>
<dbReference type="OMA" id="PASESHY"/>
<dbReference type="AlphaFoldDB" id="B0W7H4"/>